<dbReference type="Gene3D" id="3.40.630.30">
    <property type="match status" value="1"/>
</dbReference>
<dbReference type="Pfam" id="PF00583">
    <property type="entry name" value="Acetyltransf_1"/>
    <property type="match status" value="1"/>
</dbReference>
<comment type="caution">
    <text evidence="4">The sequence shown here is derived from an EMBL/GenBank/DDBJ whole genome shotgun (WGS) entry which is preliminary data.</text>
</comment>
<evidence type="ECO:0000313" key="5">
    <source>
        <dbReference type="Proteomes" id="UP000675653"/>
    </source>
</evidence>
<dbReference type="PANTHER" id="PTHR43877">
    <property type="entry name" value="AMINOALKYLPHOSPHONATE N-ACETYLTRANSFERASE-RELATED-RELATED"/>
    <property type="match status" value="1"/>
</dbReference>
<accession>A0ABS5GLU9</accession>
<protein>
    <submittedName>
        <fullName evidence="4">GNAT family N-acetyltransferase</fullName>
    </submittedName>
</protein>
<dbReference type="Proteomes" id="UP000675653">
    <property type="component" value="Unassembled WGS sequence"/>
</dbReference>
<reference evidence="4 5" key="1">
    <citation type="submission" date="2021-04" db="EMBL/GenBank/DDBJ databases">
        <title>Draft Genome of Aeromonas popoffii ID682, isolated from a natural water source in Idaho.</title>
        <authorList>
            <person name="Testerman T."/>
            <person name="Graf J."/>
        </authorList>
    </citation>
    <scope>NUCLEOTIDE SEQUENCE [LARGE SCALE GENOMIC DNA]</scope>
    <source>
        <strain evidence="4 5">ID682</strain>
    </source>
</reference>
<organism evidence="4 5">
    <name type="scientific">Aeromonas popoffii</name>
    <dbReference type="NCBI Taxonomy" id="70856"/>
    <lineage>
        <taxon>Bacteria</taxon>
        <taxon>Pseudomonadati</taxon>
        <taxon>Pseudomonadota</taxon>
        <taxon>Gammaproteobacteria</taxon>
        <taxon>Aeromonadales</taxon>
        <taxon>Aeromonadaceae</taxon>
        <taxon>Aeromonas</taxon>
    </lineage>
</organism>
<evidence type="ECO:0000259" key="3">
    <source>
        <dbReference type="PROSITE" id="PS51186"/>
    </source>
</evidence>
<feature type="domain" description="N-acetyltransferase" evidence="3">
    <location>
        <begin position="15"/>
        <end position="180"/>
    </location>
</feature>
<dbReference type="InterPro" id="IPR050832">
    <property type="entry name" value="Bact_Acetyltransf"/>
</dbReference>
<evidence type="ECO:0000313" key="4">
    <source>
        <dbReference type="EMBL" id="MBR7628111.1"/>
    </source>
</evidence>
<sequence length="184" mass="20510">MPVIRRGSQTGRVSMTIRLASVEDAAALDHFFQQLDRETRFMLYEAGERPSDIEGQRQRLAAMQASRNQRMWLLSLAGEVQGFALLLGGNMHRNRHCALVVMGLRPGARGLGWGERLLRTLITAASELGVSRLELGVMAHNEVAHSLYRKCGFMDEGLRRQAYRLDEGYVDEISMGLLLPSGAP</sequence>
<name>A0ABS5GLU9_9GAMM</name>
<keyword evidence="1" id="KW-0808">Transferase</keyword>
<evidence type="ECO:0000256" key="2">
    <source>
        <dbReference type="ARBA" id="ARBA00023315"/>
    </source>
</evidence>
<dbReference type="InterPro" id="IPR000182">
    <property type="entry name" value="GNAT_dom"/>
</dbReference>
<proteinExistence type="predicted"/>
<dbReference type="InterPro" id="IPR016181">
    <property type="entry name" value="Acyl_CoA_acyltransferase"/>
</dbReference>
<dbReference type="CDD" id="cd04301">
    <property type="entry name" value="NAT_SF"/>
    <property type="match status" value="1"/>
</dbReference>
<dbReference type="RefSeq" id="WP_108536932.1">
    <property type="nucleotide sequence ID" value="NZ_CAWQDX010000013.1"/>
</dbReference>
<keyword evidence="5" id="KW-1185">Reference proteome</keyword>
<gene>
    <name evidence="4" type="ORF">KAT72_03430</name>
</gene>
<dbReference type="PROSITE" id="PS51186">
    <property type="entry name" value="GNAT"/>
    <property type="match status" value="1"/>
</dbReference>
<dbReference type="SUPFAM" id="SSF55729">
    <property type="entry name" value="Acyl-CoA N-acyltransferases (Nat)"/>
    <property type="match status" value="1"/>
</dbReference>
<dbReference type="EMBL" id="JAGRZL010000011">
    <property type="protein sequence ID" value="MBR7628111.1"/>
    <property type="molecule type" value="Genomic_DNA"/>
</dbReference>
<evidence type="ECO:0000256" key="1">
    <source>
        <dbReference type="ARBA" id="ARBA00022679"/>
    </source>
</evidence>
<keyword evidence="2" id="KW-0012">Acyltransferase</keyword>